<dbReference type="Proteomes" id="UP000025229">
    <property type="component" value="Chromosome"/>
</dbReference>
<dbReference type="Gene3D" id="3.40.630.30">
    <property type="match status" value="1"/>
</dbReference>
<dbReference type="STRING" id="42256.RradSPS_2163"/>
<gene>
    <name evidence="1" type="ORF">RradSPS_2163</name>
    <name evidence="2" type="ORF">SIL72_12545</name>
</gene>
<dbReference type="EMBL" id="JAWXXX010000001">
    <property type="protein sequence ID" value="MDX5894849.1"/>
    <property type="molecule type" value="Genomic_DNA"/>
</dbReference>
<sequence>MDSGKTSPDSPEVFTLAERPGLADRVGSLDPGRLPEFLRHDPINRDYWSRLYTELPEFQIGVLTGSGSESVVAAGYTAPVAMDPKRLPDRGWDAALEGAFRDREVGRRPNLLCALLAVVGAEHQRRGLSALVLREMRKLAARHGFDGLVAPVRPSLKHRYPLVPMERYALWRREPDGLLFDPWLRTHERLGAQVVGVAPGSMEVTGAVADWERWTEMSFPESGEYVVEGALNPVRIDRERDLGSYIEPNVWMIHKGTN</sequence>
<accession>A0A023X5G1</accession>
<name>A0A023X5G1_RUBRA</name>
<dbReference type="Proteomes" id="UP001281130">
    <property type="component" value="Unassembled WGS sequence"/>
</dbReference>
<reference evidence="2" key="2">
    <citation type="submission" date="2023-11" db="EMBL/GenBank/DDBJ databases">
        <title>MicrobeMod: A computational toolkit for identifying prokaryotic methylation and restriction-modification with nanopore sequencing.</title>
        <authorList>
            <person name="Crits-Christoph A."/>
            <person name="Kang S.C."/>
            <person name="Lee H."/>
            <person name="Ostrov N."/>
        </authorList>
    </citation>
    <scope>NUCLEOTIDE SEQUENCE</scope>
    <source>
        <strain evidence="2">ATCC 51242</strain>
    </source>
</reference>
<proteinExistence type="predicted"/>
<evidence type="ECO:0000313" key="2">
    <source>
        <dbReference type="EMBL" id="MDX5894849.1"/>
    </source>
</evidence>
<evidence type="ECO:0000313" key="3">
    <source>
        <dbReference type="Proteomes" id="UP000025229"/>
    </source>
</evidence>
<dbReference type="eggNOG" id="COG0456">
    <property type="taxonomic scope" value="Bacteria"/>
</dbReference>
<dbReference type="HOGENOM" id="CLU_069431_0_0_11"/>
<dbReference type="OrthoDB" id="342444at2"/>
<dbReference type="RefSeq" id="WP_038682641.1">
    <property type="nucleotide sequence ID" value="NZ_CP007514.1"/>
</dbReference>
<organism evidence="1 3">
    <name type="scientific">Rubrobacter radiotolerans</name>
    <name type="common">Arthrobacter radiotolerans</name>
    <dbReference type="NCBI Taxonomy" id="42256"/>
    <lineage>
        <taxon>Bacteria</taxon>
        <taxon>Bacillati</taxon>
        <taxon>Actinomycetota</taxon>
        <taxon>Rubrobacteria</taxon>
        <taxon>Rubrobacterales</taxon>
        <taxon>Rubrobacteraceae</taxon>
        <taxon>Rubrobacter</taxon>
    </lineage>
</organism>
<keyword evidence="3" id="KW-1185">Reference proteome</keyword>
<dbReference type="AlphaFoldDB" id="A0A023X5G1"/>
<dbReference type="KEGG" id="rrd:RradSPS_2163"/>
<evidence type="ECO:0008006" key="4">
    <source>
        <dbReference type="Google" id="ProtNLM"/>
    </source>
</evidence>
<reference evidence="1 3" key="1">
    <citation type="submission" date="2014-03" db="EMBL/GenBank/DDBJ databases">
        <title>Complete genome sequence of the Radio-Resistant Rubrobacter radiotolerans RSPS-4.</title>
        <authorList>
            <person name="Egas C.C."/>
            <person name="Barroso C.C."/>
            <person name="Froufe H.J.C."/>
            <person name="Pacheco J.J."/>
            <person name="Albuquerque L.L."/>
            <person name="da Costa M.M.S."/>
        </authorList>
    </citation>
    <scope>NUCLEOTIDE SEQUENCE [LARGE SCALE GENOMIC DNA]</scope>
    <source>
        <strain evidence="1 3">RSPS-4</strain>
    </source>
</reference>
<evidence type="ECO:0000313" key="1">
    <source>
        <dbReference type="EMBL" id="AHY47446.1"/>
    </source>
</evidence>
<dbReference type="PATRIC" id="fig|42256.3.peg.2201"/>
<dbReference type="EMBL" id="CP007514">
    <property type="protein sequence ID" value="AHY47446.1"/>
    <property type="molecule type" value="Genomic_DNA"/>
</dbReference>
<protein>
    <recommendedName>
        <fullName evidence="4">N-acetyltransferase domain-containing protein</fullName>
    </recommendedName>
</protein>